<name>A0ABQ7ZZS1_BRANA</name>
<dbReference type="Proteomes" id="UP000824890">
    <property type="component" value="Unassembled WGS sequence"/>
</dbReference>
<evidence type="ECO:0000256" key="1">
    <source>
        <dbReference type="ARBA" id="ARBA00022801"/>
    </source>
</evidence>
<dbReference type="PANTHER" id="PTHR45648:SF5">
    <property type="entry name" value="OS04G0577300 PROTEIN"/>
    <property type="match status" value="1"/>
</dbReference>
<proteinExistence type="predicted"/>
<evidence type="ECO:0008006" key="4">
    <source>
        <dbReference type="Google" id="ProtNLM"/>
    </source>
</evidence>
<keyword evidence="1" id="KW-0378">Hydrolase</keyword>
<evidence type="ECO:0000313" key="2">
    <source>
        <dbReference type="EMBL" id="KAH0885762.1"/>
    </source>
</evidence>
<reference evidence="2 3" key="1">
    <citation type="submission" date="2021-05" db="EMBL/GenBank/DDBJ databases">
        <title>Genome Assembly of Synthetic Allotetraploid Brassica napus Reveals Homoeologous Exchanges between Subgenomes.</title>
        <authorList>
            <person name="Davis J.T."/>
        </authorList>
    </citation>
    <scope>NUCLEOTIDE SEQUENCE [LARGE SCALE GENOMIC DNA]</scope>
    <source>
        <strain evidence="3">cv. Da-Ae</strain>
        <tissue evidence="2">Seedling</tissue>
    </source>
</reference>
<comment type="caution">
    <text evidence="2">The sequence shown here is derived from an EMBL/GenBank/DDBJ whole genome shotgun (WGS) entry which is preliminary data.</text>
</comment>
<feature type="non-terminal residue" evidence="2">
    <location>
        <position position="1"/>
    </location>
</feature>
<protein>
    <recommendedName>
        <fullName evidence="4">GDSL esterase/lipase</fullName>
    </recommendedName>
</protein>
<gene>
    <name evidence="2" type="ORF">HID58_061858</name>
</gene>
<organism evidence="2 3">
    <name type="scientific">Brassica napus</name>
    <name type="common">Rape</name>
    <dbReference type="NCBI Taxonomy" id="3708"/>
    <lineage>
        <taxon>Eukaryota</taxon>
        <taxon>Viridiplantae</taxon>
        <taxon>Streptophyta</taxon>
        <taxon>Embryophyta</taxon>
        <taxon>Tracheophyta</taxon>
        <taxon>Spermatophyta</taxon>
        <taxon>Magnoliopsida</taxon>
        <taxon>eudicotyledons</taxon>
        <taxon>Gunneridae</taxon>
        <taxon>Pentapetalae</taxon>
        <taxon>rosids</taxon>
        <taxon>malvids</taxon>
        <taxon>Brassicales</taxon>
        <taxon>Brassicaceae</taxon>
        <taxon>Brassiceae</taxon>
        <taxon>Brassica</taxon>
    </lineage>
</organism>
<accession>A0ABQ7ZZS1</accession>
<dbReference type="InterPro" id="IPR051058">
    <property type="entry name" value="GDSL_Est/Lipase"/>
</dbReference>
<dbReference type="EMBL" id="JAGKQM010000014">
    <property type="protein sequence ID" value="KAH0885762.1"/>
    <property type="molecule type" value="Genomic_DNA"/>
</dbReference>
<dbReference type="PANTHER" id="PTHR45648">
    <property type="entry name" value="GDSL LIPASE/ACYLHYDROLASE FAMILY PROTEIN (AFU_ORTHOLOGUE AFUA_4G14700)"/>
    <property type="match status" value="1"/>
</dbReference>
<keyword evidence="3" id="KW-1185">Reference proteome</keyword>
<sequence>GSNMHQLHFSNLTLRLTQWDQYASGSTGIIDDTGLLIIGRVPLREQVSYFERSIDYMVRMIGENGTEEMLRKAMLTITIGSNDILNYYIQPSIPSFSQDKLPIDALQNSMVFHLTTHFKAWDLLSEIRIRSEIRSGSTPKIGNPGCPDPNPDRARKFVGPLGCMPFARAFNLIPTGKCFDQFVFWDAYHPTEATKALLDGDQTVATPLNIRYLNHL</sequence>
<evidence type="ECO:0000313" key="3">
    <source>
        <dbReference type="Proteomes" id="UP000824890"/>
    </source>
</evidence>